<gene>
    <name evidence="1" type="primary">A09g510780.1_BraROA</name>
    <name evidence="1" type="ORF">IGI04_036094</name>
</gene>
<protein>
    <submittedName>
        <fullName evidence="1">Uncharacterized protein</fullName>
    </submittedName>
</protein>
<evidence type="ECO:0000313" key="1">
    <source>
        <dbReference type="EMBL" id="KAG5384624.1"/>
    </source>
</evidence>
<accession>A0ABQ7LDK3</accession>
<feature type="non-terminal residue" evidence="1">
    <location>
        <position position="1"/>
    </location>
</feature>
<reference evidence="1 2" key="1">
    <citation type="submission" date="2021-03" db="EMBL/GenBank/DDBJ databases">
        <authorList>
            <person name="King G.J."/>
            <person name="Bancroft I."/>
            <person name="Baten A."/>
            <person name="Bloomfield J."/>
            <person name="Borpatragohain P."/>
            <person name="He Z."/>
            <person name="Irish N."/>
            <person name="Irwin J."/>
            <person name="Liu K."/>
            <person name="Mauleon R.P."/>
            <person name="Moore J."/>
            <person name="Morris R."/>
            <person name="Ostergaard L."/>
            <person name="Wang B."/>
            <person name="Wells R."/>
        </authorList>
    </citation>
    <scope>NUCLEOTIDE SEQUENCE [LARGE SCALE GENOMIC DNA]</scope>
    <source>
        <strain evidence="1">R-o-18</strain>
        <tissue evidence="1">Leaf</tissue>
    </source>
</reference>
<proteinExistence type="predicted"/>
<keyword evidence="2" id="KW-1185">Reference proteome</keyword>
<sequence length="426" mass="49568">WLALDRWYIKSHSASLDDHFNPSQFQKSHLPSRIISNLKRSSNLERIKWYQSHSTEFISEFKQMINAKFAPIHKRIDQLETRQKRSVPSHEKSESRRLAAEDWFVDPENKAQGSLLEEEQLDNPTQDSLLVTRRPLNYDFGPIFDEESQPETIEQSDLKETKEAAKEELFKISTKTHFDDIFKRYSHYSRPDPYIICFETLKEVEYGKKKLWAFLGKLNMEEGRVVSSVLNSQSKINEPVEFVFGESALWNPAAKAKALLFEELKPYIKTKFQYKFLDVGCSKNARDDLQYLEVCSFHPKEYDAGNGTQRNHHIIDKVRDGCGVTKLKLLAQLQWLHKGGNVNVISIPPTFPLDPGESDLWTNPFEEEGNDAPQIVQPTSCSLPPWTRLVRMNLDSRQRLQVKRLFLVEPVRHIRQQIMFASLSDL</sequence>
<evidence type="ECO:0000313" key="2">
    <source>
        <dbReference type="Proteomes" id="UP000823674"/>
    </source>
</evidence>
<organism evidence="1 2">
    <name type="scientific">Brassica rapa subsp. trilocularis</name>
    <dbReference type="NCBI Taxonomy" id="1813537"/>
    <lineage>
        <taxon>Eukaryota</taxon>
        <taxon>Viridiplantae</taxon>
        <taxon>Streptophyta</taxon>
        <taxon>Embryophyta</taxon>
        <taxon>Tracheophyta</taxon>
        <taxon>Spermatophyta</taxon>
        <taxon>Magnoliopsida</taxon>
        <taxon>eudicotyledons</taxon>
        <taxon>Gunneridae</taxon>
        <taxon>Pentapetalae</taxon>
        <taxon>rosids</taxon>
        <taxon>malvids</taxon>
        <taxon>Brassicales</taxon>
        <taxon>Brassicaceae</taxon>
        <taxon>Brassiceae</taxon>
        <taxon>Brassica</taxon>
    </lineage>
</organism>
<dbReference type="Proteomes" id="UP000823674">
    <property type="component" value="Chromosome A09"/>
</dbReference>
<name>A0ABQ7LDK3_BRACM</name>
<comment type="caution">
    <text evidence="1">The sequence shown here is derived from an EMBL/GenBank/DDBJ whole genome shotgun (WGS) entry which is preliminary data.</text>
</comment>
<dbReference type="EMBL" id="JADBGQ010000008">
    <property type="protein sequence ID" value="KAG5384624.1"/>
    <property type="molecule type" value="Genomic_DNA"/>
</dbReference>